<dbReference type="SUPFAM" id="SSF51735">
    <property type="entry name" value="NAD(P)-binding Rossmann-fold domains"/>
    <property type="match status" value="1"/>
</dbReference>
<dbReference type="Gene3D" id="3.40.50.720">
    <property type="entry name" value="NAD(P)-binding Rossmann-like Domain"/>
    <property type="match status" value="2"/>
</dbReference>
<feature type="domain" description="Polysaccharide biosynthesis protein CapD-like" evidence="3">
    <location>
        <begin position="305"/>
        <end position="596"/>
    </location>
</feature>
<organism evidence="4 5">
    <name type="scientific">Sphingobacterium detergens</name>
    <dbReference type="NCBI Taxonomy" id="1145106"/>
    <lineage>
        <taxon>Bacteria</taxon>
        <taxon>Pseudomonadati</taxon>
        <taxon>Bacteroidota</taxon>
        <taxon>Sphingobacteriia</taxon>
        <taxon>Sphingobacteriales</taxon>
        <taxon>Sphingobacteriaceae</taxon>
        <taxon>Sphingobacterium</taxon>
    </lineage>
</organism>
<keyword evidence="2" id="KW-0472">Membrane</keyword>
<dbReference type="CDD" id="cd05237">
    <property type="entry name" value="UDP_invert_4-6DH_SDR_e"/>
    <property type="match status" value="1"/>
</dbReference>
<keyword evidence="2" id="KW-1133">Transmembrane helix</keyword>
<protein>
    <submittedName>
        <fullName evidence="4">FlaA1/EpsC-like NDP-sugar epimerase</fullName>
    </submittedName>
</protein>
<evidence type="ECO:0000313" key="4">
    <source>
        <dbReference type="EMBL" id="RKE43496.1"/>
    </source>
</evidence>
<feature type="transmembrane region" description="Helical" evidence="2">
    <location>
        <begin position="63"/>
        <end position="85"/>
    </location>
</feature>
<proteinExistence type="inferred from homology"/>
<dbReference type="PANTHER" id="PTHR43318">
    <property type="entry name" value="UDP-N-ACETYLGLUCOSAMINE 4,6-DEHYDRATASE"/>
    <property type="match status" value="1"/>
</dbReference>
<sequence length="659" mass="75286">MGMKQNYLHLSKLIRYNTMLSKISIVPRWIIFLLDIFSVSIAYLLANVIYYDFNFDFLLDIDFSIRYILFISVCSLSFYLFKMYTGIIRYTSAIDSIRILSTIVFSVFMLLIIKLIIQANEIERNIPTALIIFFALFSFLILTVYRTIIKIFFLYTKKVNGTRKKTLIYGAGDLGIAVKRTLDHDVRSKNAIIGFLDDNDQKINKVIDGTKIYSSKKFNHLINTLNVEEVIIASHNIPSERKNEITDIALERNVSILTLPPVKKIMNGDLNPNQIQKIKIEDLLERDPIKINDDHILNQTKGKRILVTGAAGSIGSEIASQLGKYEPQMIILCDQAESPLHNLQLDLQDEFPNQVYHTYIADIRSTKRMRLLFETFKPHYVYHAAAYKHVPMMENHPLEAVQTNVMGTKNLADLAVEFLVEKFVFVSTDKAVNPTNIMGATKRIAEIYVQALNNHLESLSNGDVNTKFITTRFGNVLGSNGSVIPRFRDQIQKGGPVTVTHPEITRYFMTIPEACRLVLEAGAMGQGGEIFVFDMGKSVKIVELAKKMIRLSGFKPNEDIEIKFTGLRPGEKLYEELLNDLENTLPTHHEKIMIAKVRENNYNIVSLKLAELEQQLATQNKNEVVYQMKLIVPEFKSKNSIYEQLDKEIELSNESENKS</sequence>
<dbReference type="Pfam" id="PF13727">
    <property type="entry name" value="CoA_binding_3"/>
    <property type="match status" value="1"/>
</dbReference>
<feature type="transmembrane region" description="Helical" evidence="2">
    <location>
        <begin position="97"/>
        <end position="117"/>
    </location>
</feature>
<dbReference type="SUPFAM" id="SSF53335">
    <property type="entry name" value="S-adenosyl-L-methionine-dependent methyltransferases"/>
    <property type="match status" value="1"/>
</dbReference>
<dbReference type="AlphaFoldDB" id="A0A420AGJ4"/>
<keyword evidence="5" id="KW-1185">Reference proteome</keyword>
<dbReference type="Pfam" id="PF02719">
    <property type="entry name" value="Polysacc_synt_2"/>
    <property type="match status" value="1"/>
</dbReference>
<accession>A0A420AGJ4</accession>
<dbReference type="InterPro" id="IPR029063">
    <property type="entry name" value="SAM-dependent_MTases_sf"/>
</dbReference>
<dbReference type="InterPro" id="IPR051203">
    <property type="entry name" value="Polysaccharide_Synthase-Rel"/>
</dbReference>
<comment type="caution">
    <text evidence="4">The sequence shown here is derived from an EMBL/GenBank/DDBJ whole genome shotgun (WGS) entry which is preliminary data.</text>
</comment>
<dbReference type="InterPro" id="IPR003869">
    <property type="entry name" value="Polysac_CapD-like"/>
</dbReference>
<dbReference type="PANTHER" id="PTHR43318:SF1">
    <property type="entry name" value="POLYSACCHARIDE BIOSYNTHESIS PROTEIN EPSC-RELATED"/>
    <property type="match status" value="1"/>
</dbReference>
<evidence type="ECO:0000256" key="1">
    <source>
        <dbReference type="ARBA" id="ARBA00007430"/>
    </source>
</evidence>
<reference evidence="4 5" key="1">
    <citation type="submission" date="2018-09" db="EMBL/GenBank/DDBJ databases">
        <title>Genomic Encyclopedia of Type Strains, Phase III (KMG-III): the genomes of soil and plant-associated and newly described type strains.</title>
        <authorList>
            <person name="Whitman W."/>
        </authorList>
    </citation>
    <scope>NUCLEOTIDE SEQUENCE [LARGE SCALE GENOMIC DNA]</scope>
    <source>
        <strain evidence="4 5">CECT 7938</strain>
    </source>
</reference>
<evidence type="ECO:0000256" key="2">
    <source>
        <dbReference type="SAM" id="Phobius"/>
    </source>
</evidence>
<name>A0A420AGJ4_SPHD1</name>
<feature type="transmembrane region" description="Helical" evidence="2">
    <location>
        <begin position="129"/>
        <end position="155"/>
    </location>
</feature>
<evidence type="ECO:0000313" key="5">
    <source>
        <dbReference type="Proteomes" id="UP000286246"/>
    </source>
</evidence>
<dbReference type="InterPro" id="IPR036291">
    <property type="entry name" value="NAD(P)-bd_dom_sf"/>
</dbReference>
<evidence type="ECO:0000259" key="3">
    <source>
        <dbReference type="Pfam" id="PF02719"/>
    </source>
</evidence>
<keyword evidence="2" id="KW-0812">Transmembrane</keyword>
<gene>
    <name evidence="4" type="ORF">DFQ12_5282</name>
</gene>
<feature type="transmembrane region" description="Helical" evidence="2">
    <location>
        <begin position="29"/>
        <end position="51"/>
    </location>
</feature>
<comment type="similarity">
    <text evidence="1">Belongs to the polysaccharide synthase family.</text>
</comment>
<dbReference type="EMBL" id="RAPY01000007">
    <property type="protein sequence ID" value="RKE43496.1"/>
    <property type="molecule type" value="Genomic_DNA"/>
</dbReference>
<dbReference type="Proteomes" id="UP000286246">
    <property type="component" value="Unassembled WGS sequence"/>
</dbReference>